<name>A0A4D4JH38_9PSEU</name>
<dbReference type="InterPro" id="IPR021522">
    <property type="entry name" value="MctB"/>
</dbReference>
<evidence type="ECO:0008006" key="3">
    <source>
        <dbReference type="Google" id="ProtNLM"/>
    </source>
</evidence>
<reference evidence="2" key="1">
    <citation type="submission" date="2019-04" db="EMBL/GenBank/DDBJ databases">
        <title>Draft genome sequence of Pseudonocardiaceae bacterium SL3-2-4.</title>
        <authorList>
            <person name="Ningsih F."/>
            <person name="Yokota A."/>
            <person name="Sakai Y."/>
            <person name="Nanatani K."/>
            <person name="Yabe S."/>
            <person name="Oetari A."/>
            <person name="Sjamsuridzal W."/>
        </authorList>
    </citation>
    <scope>NUCLEOTIDE SEQUENCE [LARGE SCALE GENOMIC DNA]</scope>
    <source>
        <strain evidence="2">SL3-2-4</strain>
    </source>
</reference>
<keyword evidence="2" id="KW-1185">Reference proteome</keyword>
<dbReference type="GO" id="GO:0055070">
    <property type="term" value="P:copper ion homeostasis"/>
    <property type="evidence" value="ECO:0007669"/>
    <property type="project" value="InterPro"/>
</dbReference>
<dbReference type="GO" id="GO:0016020">
    <property type="term" value="C:membrane"/>
    <property type="evidence" value="ECO:0007669"/>
    <property type="project" value="InterPro"/>
</dbReference>
<dbReference type="EMBL" id="BJFL01000048">
    <property type="protein sequence ID" value="GDY33609.1"/>
    <property type="molecule type" value="Genomic_DNA"/>
</dbReference>
<comment type="caution">
    <text evidence="1">The sequence shown here is derived from an EMBL/GenBank/DDBJ whole genome shotgun (WGS) entry which is preliminary data.</text>
</comment>
<evidence type="ECO:0000313" key="1">
    <source>
        <dbReference type="EMBL" id="GDY33609.1"/>
    </source>
</evidence>
<dbReference type="Proteomes" id="UP000298860">
    <property type="component" value="Unassembled WGS sequence"/>
</dbReference>
<accession>A0A4D4JH38</accession>
<dbReference type="RefSeq" id="WP_137816544.1">
    <property type="nucleotide sequence ID" value="NZ_BJFL01000048.1"/>
</dbReference>
<dbReference type="Pfam" id="PF11382">
    <property type="entry name" value="MctB"/>
    <property type="match status" value="1"/>
</dbReference>
<proteinExistence type="predicted"/>
<gene>
    <name evidence="1" type="ORF">GTS_52420</name>
</gene>
<sequence length="312" mass="30777">MISLRYHVVSVAAVFLALAVGAVLGSTALSGRLLAGLGADRAALGRQLADLQAQRNALGARLTDADRFAATVGPATVRGRLAGRTVVLVSTPNAARSARDALVGLLGDAGATVTGEVQLTDAFTDPARADQLRDLVTRLLPAGVQLPAATDPGTLAGGLVGALVLLGRDNRPQAAPEEAAAALSGLASGGFVRQGRWPAPAQLAVVLTGSGSAGDAAADRSATLARFAVQLDRMSAGAVLAGASGSADGDRPLAVVRADPAAAAVLSTVDDVDTGAGRVAAVLALREQVDGRAGRYGTAGNAQGPAPQPAAG</sequence>
<dbReference type="OrthoDB" id="4350157at2"/>
<evidence type="ECO:0000313" key="2">
    <source>
        <dbReference type="Proteomes" id="UP000298860"/>
    </source>
</evidence>
<protein>
    <recommendedName>
        <fullName evidence="3">Copper transporter</fullName>
    </recommendedName>
</protein>
<dbReference type="AlphaFoldDB" id="A0A4D4JH38"/>
<organism evidence="1 2">
    <name type="scientific">Gandjariella thermophila</name>
    <dbReference type="NCBI Taxonomy" id="1931992"/>
    <lineage>
        <taxon>Bacteria</taxon>
        <taxon>Bacillati</taxon>
        <taxon>Actinomycetota</taxon>
        <taxon>Actinomycetes</taxon>
        <taxon>Pseudonocardiales</taxon>
        <taxon>Pseudonocardiaceae</taxon>
        <taxon>Gandjariella</taxon>
    </lineage>
</organism>